<evidence type="ECO:0000259" key="6">
    <source>
        <dbReference type="Pfam" id="PF07669"/>
    </source>
</evidence>
<dbReference type="CDD" id="cd02440">
    <property type="entry name" value="AdoMet_MTases"/>
    <property type="match status" value="1"/>
</dbReference>
<sequence>MRTKKVNSLPLYMKVSQKKANGIVYTPQWVVNFILDNIEYKNNIYDKKIIDPSCGEGNFLIIVVERFLKDCIENNLSLDDIRKALHNNIYGFDIDKNAISKCKTYLNDIAQKYGIDKVEWNVLQIDSLEKNKIKQYFNIFDYVVGNPPYIRIQHLGKERRERIQKDWSFCRNGSTDMYIAFFELGVNLLNETGKLGYITPNTYFKTETAKMLRHYLMENKIIKKIIDFNYHQVFDDATTYSAITILDKSWRKNKFYYFNGYKESVKYVDEIELSNINYNKWVLASNDVLKRIKEIETRGIPLGKIAQIHVGITTLADDFYIFKDPIIEGDKATIKLKDGRTFTIEKDILKPIVKVSVLKSPNEEQNRWIIFPYKKIYGKHTIIPESELRDLYPYTYKYFLAIKDRLLLRDKGEKNPVAWYAFGRSQGLDTTWGKKILVSPLSLHPNFIVWEKEEYTFYAGYCIKFEGDLHWLAKQLNSEDMEFYIKYVGRDYQNGYKSYAKSFISNFGIIGYQNEKHKELTLF</sequence>
<evidence type="ECO:0000256" key="3">
    <source>
        <dbReference type="ARBA" id="ARBA00022679"/>
    </source>
</evidence>
<dbReference type="GO" id="GO:0009007">
    <property type="term" value="F:site-specific DNA-methyltransferase (adenine-specific) activity"/>
    <property type="evidence" value="ECO:0007669"/>
    <property type="project" value="UniProtKB-EC"/>
</dbReference>
<protein>
    <recommendedName>
        <fullName evidence="1">site-specific DNA-methyltransferase (adenine-specific)</fullName>
        <ecNumber evidence="1">2.1.1.72</ecNumber>
    </recommendedName>
</protein>
<feature type="domain" description="Type II methyltransferase M.TaqI-like" evidence="6">
    <location>
        <begin position="87"/>
        <end position="234"/>
    </location>
</feature>
<evidence type="ECO:0000256" key="5">
    <source>
        <dbReference type="ARBA" id="ARBA00047942"/>
    </source>
</evidence>
<comment type="caution">
    <text evidence="7">The sequence shown here is derived from an EMBL/GenBank/DDBJ whole genome shotgun (WGS) entry which is preliminary data.</text>
</comment>
<evidence type="ECO:0000313" key="7">
    <source>
        <dbReference type="EMBL" id="HGW92478.1"/>
    </source>
</evidence>
<dbReference type="InterPro" id="IPR050953">
    <property type="entry name" value="N4_N6_ade-DNA_methylase"/>
</dbReference>
<dbReference type="PRINTS" id="PR00507">
    <property type="entry name" value="N12N6MTFRASE"/>
</dbReference>
<dbReference type="GO" id="GO:0032259">
    <property type="term" value="P:methylation"/>
    <property type="evidence" value="ECO:0007669"/>
    <property type="project" value="UniProtKB-KW"/>
</dbReference>
<keyword evidence="2 7" id="KW-0489">Methyltransferase</keyword>
<evidence type="ECO:0000256" key="1">
    <source>
        <dbReference type="ARBA" id="ARBA00011900"/>
    </source>
</evidence>
<evidence type="ECO:0000256" key="2">
    <source>
        <dbReference type="ARBA" id="ARBA00022603"/>
    </source>
</evidence>
<dbReference type="Gene3D" id="3.40.50.150">
    <property type="entry name" value="Vaccinia Virus protein VP39"/>
    <property type="match status" value="1"/>
</dbReference>
<dbReference type="PROSITE" id="PS00092">
    <property type="entry name" value="N6_MTASE"/>
    <property type="match status" value="1"/>
</dbReference>
<dbReference type="InterPro" id="IPR029063">
    <property type="entry name" value="SAM-dependent_MTases_sf"/>
</dbReference>
<dbReference type="Pfam" id="PF07669">
    <property type="entry name" value="Eco57I"/>
    <property type="match status" value="1"/>
</dbReference>
<comment type="catalytic activity">
    <reaction evidence="5">
        <text>a 2'-deoxyadenosine in DNA + S-adenosyl-L-methionine = an N(6)-methyl-2'-deoxyadenosine in DNA + S-adenosyl-L-homocysteine + H(+)</text>
        <dbReference type="Rhea" id="RHEA:15197"/>
        <dbReference type="Rhea" id="RHEA-COMP:12418"/>
        <dbReference type="Rhea" id="RHEA-COMP:12419"/>
        <dbReference type="ChEBI" id="CHEBI:15378"/>
        <dbReference type="ChEBI" id="CHEBI:57856"/>
        <dbReference type="ChEBI" id="CHEBI:59789"/>
        <dbReference type="ChEBI" id="CHEBI:90615"/>
        <dbReference type="ChEBI" id="CHEBI:90616"/>
        <dbReference type="EC" id="2.1.1.72"/>
    </reaction>
</comment>
<keyword evidence="4" id="KW-0949">S-adenosyl-L-methionine</keyword>
<name>A0A7C4UHF7_UNCW3</name>
<dbReference type="PANTHER" id="PTHR33841:SF1">
    <property type="entry name" value="DNA METHYLTRANSFERASE A"/>
    <property type="match status" value="1"/>
</dbReference>
<dbReference type="AlphaFoldDB" id="A0A7C4UHF7"/>
<dbReference type="InterPro" id="IPR002052">
    <property type="entry name" value="DNA_methylase_N6_adenine_CS"/>
</dbReference>
<dbReference type="InterPro" id="IPR011639">
    <property type="entry name" value="MethylTrfase_TaqI-like_dom"/>
</dbReference>
<evidence type="ECO:0000256" key="4">
    <source>
        <dbReference type="ARBA" id="ARBA00022691"/>
    </source>
</evidence>
<dbReference type="EC" id="2.1.1.72" evidence="1"/>
<dbReference type="GO" id="GO:0003676">
    <property type="term" value="F:nucleic acid binding"/>
    <property type="evidence" value="ECO:0007669"/>
    <property type="project" value="InterPro"/>
</dbReference>
<dbReference type="PANTHER" id="PTHR33841">
    <property type="entry name" value="DNA METHYLTRANSFERASE YEEA-RELATED"/>
    <property type="match status" value="1"/>
</dbReference>
<keyword evidence="3 7" id="KW-0808">Transferase</keyword>
<proteinExistence type="predicted"/>
<organism evidence="7">
    <name type="scientific">candidate division WOR-3 bacterium</name>
    <dbReference type="NCBI Taxonomy" id="2052148"/>
    <lineage>
        <taxon>Bacteria</taxon>
        <taxon>Bacteria division WOR-3</taxon>
    </lineage>
</organism>
<gene>
    <name evidence="7" type="ORF">ENV67_08090</name>
</gene>
<dbReference type="EMBL" id="DTHG01000098">
    <property type="protein sequence ID" value="HGW92478.1"/>
    <property type="molecule type" value="Genomic_DNA"/>
</dbReference>
<accession>A0A7C4UHF7</accession>
<reference evidence="7" key="1">
    <citation type="journal article" date="2020" name="mSystems">
        <title>Genome- and Community-Level Interaction Insights into Carbon Utilization and Element Cycling Functions of Hydrothermarchaeota in Hydrothermal Sediment.</title>
        <authorList>
            <person name="Zhou Z."/>
            <person name="Liu Y."/>
            <person name="Xu W."/>
            <person name="Pan J."/>
            <person name="Luo Z.H."/>
            <person name="Li M."/>
        </authorList>
    </citation>
    <scope>NUCLEOTIDE SEQUENCE [LARGE SCALE GENOMIC DNA]</scope>
    <source>
        <strain evidence="7">SpSt-780</strain>
    </source>
</reference>
<dbReference type="SUPFAM" id="SSF53335">
    <property type="entry name" value="S-adenosyl-L-methionine-dependent methyltransferases"/>
    <property type="match status" value="1"/>
</dbReference>
<dbReference type="GO" id="GO:0006304">
    <property type="term" value="P:DNA modification"/>
    <property type="evidence" value="ECO:0007669"/>
    <property type="project" value="InterPro"/>
</dbReference>